<dbReference type="AlphaFoldDB" id="A0A381P7U5"/>
<gene>
    <name evidence="2" type="ORF">METZ01_LOCUS15122</name>
</gene>
<feature type="transmembrane region" description="Helical" evidence="1">
    <location>
        <begin position="71"/>
        <end position="96"/>
    </location>
</feature>
<name>A0A381P7U5_9ZZZZ</name>
<feature type="transmembrane region" description="Helical" evidence="1">
    <location>
        <begin position="42"/>
        <end position="65"/>
    </location>
</feature>
<keyword evidence="1" id="KW-0812">Transmembrane</keyword>
<feature type="transmembrane region" description="Helical" evidence="1">
    <location>
        <begin position="12"/>
        <end position="30"/>
    </location>
</feature>
<evidence type="ECO:0000313" key="2">
    <source>
        <dbReference type="EMBL" id="SUZ62268.1"/>
    </source>
</evidence>
<proteinExistence type="predicted"/>
<keyword evidence="1" id="KW-1133">Transmembrane helix</keyword>
<protein>
    <submittedName>
        <fullName evidence="2">Uncharacterized protein</fullName>
    </submittedName>
</protein>
<organism evidence="2">
    <name type="scientific">marine metagenome</name>
    <dbReference type="NCBI Taxonomy" id="408172"/>
    <lineage>
        <taxon>unclassified sequences</taxon>
        <taxon>metagenomes</taxon>
        <taxon>ecological metagenomes</taxon>
    </lineage>
</organism>
<reference evidence="2" key="1">
    <citation type="submission" date="2018-05" db="EMBL/GenBank/DDBJ databases">
        <authorList>
            <person name="Lanie J.A."/>
            <person name="Ng W.-L."/>
            <person name="Kazmierczak K.M."/>
            <person name="Andrzejewski T.M."/>
            <person name="Davidsen T.M."/>
            <person name="Wayne K.J."/>
            <person name="Tettelin H."/>
            <person name="Glass J.I."/>
            <person name="Rusch D."/>
            <person name="Podicherti R."/>
            <person name="Tsui H.-C.T."/>
            <person name="Winkler M.E."/>
        </authorList>
    </citation>
    <scope>NUCLEOTIDE SEQUENCE</scope>
</reference>
<keyword evidence="1" id="KW-0472">Membrane</keyword>
<accession>A0A381P7U5</accession>
<dbReference type="EMBL" id="UINC01000858">
    <property type="protein sequence ID" value="SUZ62268.1"/>
    <property type="molecule type" value="Genomic_DNA"/>
</dbReference>
<evidence type="ECO:0000256" key="1">
    <source>
        <dbReference type="SAM" id="Phobius"/>
    </source>
</evidence>
<sequence length="131" mass="14512">MNRLSIISYYKWKILFWGILFSLIGAALVYGPEYGINQRIVVLITVVLGIFTQVFTGITSLIALIPFFGPFILKVISIPVFYILNAVGWIVSGVAIKKGYVNELSKSRTVTLALLIGIIIGYILGNFIPLE</sequence>
<feature type="transmembrane region" description="Helical" evidence="1">
    <location>
        <begin position="108"/>
        <end position="128"/>
    </location>
</feature>